<evidence type="ECO:0000313" key="1">
    <source>
        <dbReference type="EMBL" id="CAL1273641.1"/>
    </source>
</evidence>
<protein>
    <submittedName>
        <fullName evidence="1">Uncharacterized protein</fullName>
    </submittedName>
</protein>
<name>A0AAV1ZT92_9ARAC</name>
<dbReference type="Proteomes" id="UP001497382">
    <property type="component" value="Unassembled WGS sequence"/>
</dbReference>
<feature type="non-terminal residue" evidence="1">
    <location>
        <position position="1"/>
    </location>
</feature>
<dbReference type="AlphaFoldDB" id="A0AAV1ZT92"/>
<evidence type="ECO:0000313" key="2">
    <source>
        <dbReference type="Proteomes" id="UP001497382"/>
    </source>
</evidence>
<comment type="caution">
    <text evidence="1">The sequence shown here is derived from an EMBL/GenBank/DDBJ whole genome shotgun (WGS) entry which is preliminary data.</text>
</comment>
<dbReference type="EMBL" id="CAXIEN010000069">
    <property type="protein sequence ID" value="CAL1273641.1"/>
    <property type="molecule type" value="Genomic_DNA"/>
</dbReference>
<gene>
    <name evidence="1" type="ORF">LARSCL_LOCUS7012</name>
</gene>
<organism evidence="1 2">
    <name type="scientific">Larinioides sclopetarius</name>
    <dbReference type="NCBI Taxonomy" id="280406"/>
    <lineage>
        <taxon>Eukaryota</taxon>
        <taxon>Metazoa</taxon>
        <taxon>Ecdysozoa</taxon>
        <taxon>Arthropoda</taxon>
        <taxon>Chelicerata</taxon>
        <taxon>Arachnida</taxon>
        <taxon>Araneae</taxon>
        <taxon>Araneomorphae</taxon>
        <taxon>Entelegynae</taxon>
        <taxon>Araneoidea</taxon>
        <taxon>Araneidae</taxon>
        <taxon>Larinioides</taxon>
    </lineage>
</organism>
<accession>A0AAV1ZT92</accession>
<keyword evidence="2" id="KW-1185">Reference proteome</keyword>
<proteinExistence type="predicted"/>
<sequence>RNGRSSRPRSIACATSFFKFMNQVSNCFDSARASS</sequence>
<reference evidence="1 2" key="1">
    <citation type="submission" date="2024-04" db="EMBL/GenBank/DDBJ databases">
        <authorList>
            <person name="Rising A."/>
            <person name="Reimegard J."/>
            <person name="Sonavane S."/>
            <person name="Akerstrom W."/>
            <person name="Nylinder S."/>
            <person name="Hedman E."/>
            <person name="Kallberg Y."/>
        </authorList>
    </citation>
    <scope>NUCLEOTIDE SEQUENCE [LARGE SCALE GENOMIC DNA]</scope>
</reference>